<dbReference type="AlphaFoldDB" id="A0A8J5VSS2"/>
<evidence type="ECO:0000313" key="4">
    <source>
        <dbReference type="Proteomes" id="UP000729402"/>
    </source>
</evidence>
<proteinExistence type="predicted"/>
<reference evidence="3" key="1">
    <citation type="journal article" date="2021" name="bioRxiv">
        <title>Whole Genome Assembly and Annotation of Northern Wild Rice, Zizania palustris L., Supports a Whole Genome Duplication in the Zizania Genus.</title>
        <authorList>
            <person name="Haas M."/>
            <person name="Kono T."/>
            <person name="Macchietto M."/>
            <person name="Millas R."/>
            <person name="McGilp L."/>
            <person name="Shao M."/>
            <person name="Duquette J."/>
            <person name="Hirsch C.N."/>
            <person name="Kimball J."/>
        </authorList>
    </citation>
    <scope>NUCLEOTIDE SEQUENCE</scope>
    <source>
        <tissue evidence="3">Fresh leaf tissue</tissue>
    </source>
</reference>
<evidence type="ECO:0000256" key="2">
    <source>
        <dbReference type="SAM" id="SignalP"/>
    </source>
</evidence>
<dbReference type="EMBL" id="JAAALK010000283">
    <property type="protein sequence ID" value="KAG8070366.1"/>
    <property type="molecule type" value="Genomic_DNA"/>
</dbReference>
<gene>
    <name evidence="3" type="ORF">GUJ93_ZPchr0006g44087</name>
</gene>
<protein>
    <submittedName>
        <fullName evidence="3">Uncharacterized protein</fullName>
    </submittedName>
</protein>
<organism evidence="3 4">
    <name type="scientific">Zizania palustris</name>
    <name type="common">Northern wild rice</name>
    <dbReference type="NCBI Taxonomy" id="103762"/>
    <lineage>
        <taxon>Eukaryota</taxon>
        <taxon>Viridiplantae</taxon>
        <taxon>Streptophyta</taxon>
        <taxon>Embryophyta</taxon>
        <taxon>Tracheophyta</taxon>
        <taxon>Spermatophyta</taxon>
        <taxon>Magnoliopsida</taxon>
        <taxon>Liliopsida</taxon>
        <taxon>Poales</taxon>
        <taxon>Poaceae</taxon>
        <taxon>BOP clade</taxon>
        <taxon>Oryzoideae</taxon>
        <taxon>Oryzeae</taxon>
        <taxon>Zizaniinae</taxon>
        <taxon>Zizania</taxon>
    </lineage>
</organism>
<dbReference type="Proteomes" id="UP000729402">
    <property type="component" value="Unassembled WGS sequence"/>
</dbReference>
<feature type="chain" id="PRO_5035319545" evidence="2">
    <location>
        <begin position="24"/>
        <end position="129"/>
    </location>
</feature>
<keyword evidence="2" id="KW-0732">Signal</keyword>
<feature type="region of interest" description="Disordered" evidence="1">
    <location>
        <begin position="54"/>
        <end position="89"/>
    </location>
</feature>
<keyword evidence="4" id="KW-1185">Reference proteome</keyword>
<reference evidence="3" key="2">
    <citation type="submission" date="2021-02" db="EMBL/GenBank/DDBJ databases">
        <authorList>
            <person name="Kimball J.A."/>
            <person name="Haas M.W."/>
            <person name="Macchietto M."/>
            <person name="Kono T."/>
            <person name="Duquette J."/>
            <person name="Shao M."/>
        </authorList>
    </citation>
    <scope>NUCLEOTIDE SEQUENCE</scope>
    <source>
        <tissue evidence="3">Fresh leaf tissue</tissue>
    </source>
</reference>
<evidence type="ECO:0000256" key="1">
    <source>
        <dbReference type="SAM" id="MobiDB-lite"/>
    </source>
</evidence>
<comment type="caution">
    <text evidence="3">The sequence shown here is derived from an EMBL/GenBank/DDBJ whole genome shotgun (WGS) entry which is preliminary data.</text>
</comment>
<sequence>MIQDLVVLSPALGLALLQCVSLASPCLRSALGLATPRRPDLKCLCRLGLHPPRAAPPHPERPLHPGLAAPPRTGLARFGDSDPNPPRLYATQLSNPGCLALSPRSGAAQPGTAGSLVSLPHFAMEYSVA</sequence>
<name>A0A8J5VSS2_ZIZPA</name>
<feature type="signal peptide" evidence="2">
    <location>
        <begin position="1"/>
        <end position="23"/>
    </location>
</feature>
<accession>A0A8J5VSS2</accession>
<evidence type="ECO:0000313" key="3">
    <source>
        <dbReference type="EMBL" id="KAG8070366.1"/>
    </source>
</evidence>